<name>A0A4C1ZJ42_EUMVA</name>
<reference evidence="1 2" key="1">
    <citation type="journal article" date="2019" name="Commun. Biol.">
        <title>The bagworm genome reveals a unique fibroin gene that provides high tensile strength.</title>
        <authorList>
            <person name="Kono N."/>
            <person name="Nakamura H."/>
            <person name="Ohtoshi R."/>
            <person name="Tomita M."/>
            <person name="Numata K."/>
            <person name="Arakawa K."/>
        </authorList>
    </citation>
    <scope>NUCLEOTIDE SEQUENCE [LARGE SCALE GENOMIC DNA]</scope>
</reference>
<evidence type="ECO:0000313" key="2">
    <source>
        <dbReference type="Proteomes" id="UP000299102"/>
    </source>
</evidence>
<sequence>MTERYKSRYTDASAVIRRECKVLAIAGALRRGAFVNMQLFHLRAGSARPHARLPPAPSRALAVRGLCDLVLLLSTPRSLLSFRIIHVKKQVNRRRLECLL</sequence>
<proteinExistence type="predicted"/>
<protein>
    <submittedName>
        <fullName evidence="1">Uncharacterized protein</fullName>
    </submittedName>
</protein>
<dbReference type="EMBL" id="BGZK01001859">
    <property type="protein sequence ID" value="GBP87432.1"/>
    <property type="molecule type" value="Genomic_DNA"/>
</dbReference>
<dbReference type="AlphaFoldDB" id="A0A4C1ZJ42"/>
<organism evidence="1 2">
    <name type="scientific">Eumeta variegata</name>
    <name type="common">Bagworm moth</name>
    <name type="synonym">Eumeta japonica</name>
    <dbReference type="NCBI Taxonomy" id="151549"/>
    <lineage>
        <taxon>Eukaryota</taxon>
        <taxon>Metazoa</taxon>
        <taxon>Ecdysozoa</taxon>
        <taxon>Arthropoda</taxon>
        <taxon>Hexapoda</taxon>
        <taxon>Insecta</taxon>
        <taxon>Pterygota</taxon>
        <taxon>Neoptera</taxon>
        <taxon>Endopterygota</taxon>
        <taxon>Lepidoptera</taxon>
        <taxon>Glossata</taxon>
        <taxon>Ditrysia</taxon>
        <taxon>Tineoidea</taxon>
        <taxon>Psychidae</taxon>
        <taxon>Oiketicinae</taxon>
        <taxon>Eumeta</taxon>
    </lineage>
</organism>
<accession>A0A4C1ZJ42</accession>
<evidence type="ECO:0000313" key="1">
    <source>
        <dbReference type="EMBL" id="GBP87432.1"/>
    </source>
</evidence>
<dbReference type="Proteomes" id="UP000299102">
    <property type="component" value="Unassembled WGS sequence"/>
</dbReference>
<gene>
    <name evidence="1" type="ORF">EVAR_60693_1</name>
</gene>
<comment type="caution">
    <text evidence="1">The sequence shown here is derived from an EMBL/GenBank/DDBJ whole genome shotgun (WGS) entry which is preliminary data.</text>
</comment>
<keyword evidence="2" id="KW-1185">Reference proteome</keyword>